<evidence type="ECO:0008006" key="5">
    <source>
        <dbReference type="Google" id="ProtNLM"/>
    </source>
</evidence>
<reference evidence="3 4" key="1">
    <citation type="submission" date="2019-03" db="EMBL/GenBank/DDBJ databases">
        <title>Dyadobacter AR-3-6 sp. nov., isolated from arctic soil.</title>
        <authorList>
            <person name="Chaudhary D.K."/>
        </authorList>
    </citation>
    <scope>NUCLEOTIDE SEQUENCE [LARGE SCALE GENOMIC DNA]</scope>
    <source>
        <strain evidence="3 4">AR-3-6</strain>
    </source>
</reference>
<feature type="transmembrane region" description="Helical" evidence="2">
    <location>
        <begin position="51"/>
        <end position="71"/>
    </location>
</feature>
<feature type="compositionally biased region" description="Polar residues" evidence="1">
    <location>
        <begin position="129"/>
        <end position="139"/>
    </location>
</feature>
<evidence type="ECO:0000313" key="4">
    <source>
        <dbReference type="Proteomes" id="UP000294850"/>
    </source>
</evidence>
<accession>A0A4R5DNS9</accession>
<dbReference type="Proteomes" id="UP000294850">
    <property type="component" value="Unassembled WGS sequence"/>
</dbReference>
<feature type="compositionally biased region" description="Basic and acidic residues" evidence="1">
    <location>
        <begin position="112"/>
        <end position="128"/>
    </location>
</feature>
<dbReference type="RefSeq" id="WP_131959538.1">
    <property type="nucleotide sequence ID" value="NZ_SMFL01000006.1"/>
</dbReference>
<sequence>MIELPDDELDKLFRKSSEEFDPTYEPQDWDALSKRLDQEDGKRPAGWWWKWVPLGLLLLFIPAGLMMYYSSDKLVADRNKKAVSSTIIQAEEAKRKADITERSNGQTAENKIVNEETKPAGETEKLNDKNQMAQKSENPVSPPFEKNEVNKSTKTLPRSRSKAGGVYLEPNRSKREGGYGAISFQENNQKRNSSVTEIIKTDELALVRPSKTEFTKVKLEKSETEVPDFYQSERVENGIVKARIQEENRVTLSVVPLEHSLYNSKLNLPLPEIPEQEPAEIEQAGKQRDLSPKLAIRLGYSPDLSTVGFKNYSKPGKAASLLVEYAVLRKLYIQTGIIGSIKEYRANAGEYELKKYVTDIATPSTIDGICNMIEIPLGVRYDFTQTARSRFFAGTGFSSFYLKKEKYTYNYIKHVPKSKYNWEGTNTGLALFSHLNLSAGYEYRISNKFSLLAEPYLKVPLKGIGYGKVNLMTTGMWLSVRYTPVFK</sequence>
<keyword evidence="2" id="KW-0472">Membrane</keyword>
<keyword evidence="2" id="KW-1133">Transmembrane helix</keyword>
<keyword evidence="2" id="KW-0812">Transmembrane</keyword>
<gene>
    <name evidence="3" type="ORF">E0F88_17300</name>
</gene>
<dbReference type="EMBL" id="SMFL01000006">
    <property type="protein sequence ID" value="TDE13661.1"/>
    <property type="molecule type" value="Genomic_DNA"/>
</dbReference>
<proteinExistence type="predicted"/>
<keyword evidence="4" id="KW-1185">Reference proteome</keyword>
<feature type="region of interest" description="Disordered" evidence="1">
    <location>
        <begin position="98"/>
        <end position="191"/>
    </location>
</feature>
<organism evidence="3 4">
    <name type="scientific">Dyadobacter psychrotolerans</name>
    <dbReference type="NCBI Taxonomy" id="2541721"/>
    <lineage>
        <taxon>Bacteria</taxon>
        <taxon>Pseudomonadati</taxon>
        <taxon>Bacteroidota</taxon>
        <taxon>Cytophagia</taxon>
        <taxon>Cytophagales</taxon>
        <taxon>Spirosomataceae</taxon>
        <taxon>Dyadobacter</taxon>
    </lineage>
</organism>
<evidence type="ECO:0000256" key="1">
    <source>
        <dbReference type="SAM" id="MobiDB-lite"/>
    </source>
</evidence>
<protein>
    <recommendedName>
        <fullName evidence="5">Outer membrane protein beta-barrel domain-containing protein</fullName>
    </recommendedName>
</protein>
<evidence type="ECO:0000313" key="3">
    <source>
        <dbReference type="EMBL" id="TDE13661.1"/>
    </source>
</evidence>
<evidence type="ECO:0000256" key="2">
    <source>
        <dbReference type="SAM" id="Phobius"/>
    </source>
</evidence>
<comment type="caution">
    <text evidence="3">The sequence shown here is derived from an EMBL/GenBank/DDBJ whole genome shotgun (WGS) entry which is preliminary data.</text>
</comment>
<name>A0A4R5DNS9_9BACT</name>
<dbReference type="AlphaFoldDB" id="A0A4R5DNS9"/>
<dbReference type="OrthoDB" id="1523584at2"/>